<sequence>MPLAHLAHLPRSSWLRKPGHHRWLEDEGDRLLAFARAARMPGGFGSLDGFGRLPADAVPDTTFSARMTHCFALAHLLGLPGYADLADHGLAALAGPLRDAEHGGWFSSAAREGSKGCYVHAFVCLAASSAYVAERPGAQALLEQAAAVYQQHFWADAEGAFRESFARDWQSEEPYRGANSNMHSVEACLALAAALSQPVWLDRALAVAQRVVHERPGEGVNEHFDLHWQPLPDYNRDAPDHPFRPYGLTPGHAFEWARLLLELEAARKSAGLDAPPWLFEDAPALFRYGVTRGWAVDGLPGVVYTVNEAGAPIVRERLHWTLAEACAAAATLLQRCGDAQYEQWYQTFWGFIDQHLIDRVHGSWHHELDPANQPAGRLWPGKADLYHAYQATLIPRLPLGLSLARWAQGH</sequence>
<dbReference type="InterPro" id="IPR012341">
    <property type="entry name" value="6hp_glycosidase-like_sf"/>
</dbReference>
<dbReference type="PANTHER" id="PTHR15108">
    <property type="entry name" value="N-ACYLGLUCOSAMINE-2-EPIMERASE"/>
    <property type="match status" value="1"/>
</dbReference>
<dbReference type="InterPro" id="IPR008928">
    <property type="entry name" value="6-hairpin_glycosidase_sf"/>
</dbReference>
<dbReference type="EMBL" id="JAAOCA010000019">
    <property type="protein sequence ID" value="MBD1600167.1"/>
    <property type="molecule type" value="Genomic_DNA"/>
</dbReference>
<name>A0ABR7Z417_9PSED</name>
<evidence type="ECO:0000256" key="1">
    <source>
        <dbReference type="ARBA" id="ARBA00008558"/>
    </source>
</evidence>
<reference evidence="3 4" key="1">
    <citation type="journal article" date="2020" name="Insects">
        <title>Bacteria Belonging to Pseudomonas typographi sp. nov. from the Bark Beetle Ips typographus Have Genomic Potential to Aid in the Host Ecology.</title>
        <authorList>
            <person name="Peral-Aranega E."/>
            <person name="Saati-Santamaria Z."/>
            <person name="Kolarik M."/>
            <person name="Rivas R."/>
            <person name="Garcia-Fraile P."/>
        </authorList>
    </citation>
    <scope>NUCLEOTIDE SEQUENCE [LARGE SCALE GENOMIC DNA]</scope>
    <source>
        <strain evidence="3 4">CA3A</strain>
    </source>
</reference>
<dbReference type="InterPro" id="IPR010819">
    <property type="entry name" value="AGE/CE"/>
</dbReference>
<evidence type="ECO:0000256" key="2">
    <source>
        <dbReference type="ARBA" id="ARBA00023235"/>
    </source>
</evidence>
<dbReference type="Proteomes" id="UP000805841">
    <property type="component" value="Unassembled WGS sequence"/>
</dbReference>
<dbReference type="Pfam" id="PF07221">
    <property type="entry name" value="GlcNAc_2-epim"/>
    <property type="match status" value="1"/>
</dbReference>
<evidence type="ECO:0000313" key="4">
    <source>
        <dbReference type="Proteomes" id="UP000805841"/>
    </source>
</evidence>
<proteinExistence type="inferred from homology"/>
<accession>A0ABR7Z417</accession>
<dbReference type="RefSeq" id="WP_190422270.1">
    <property type="nucleotide sequence ID" value="NZ_JAAOCA010000019.1"/>
</dbReference>
<comment type="similarity">
    <text evidence="1">Belongs to the N-acylglucosamine 2-epimerase family.</text>
</comment>
<dbReference type="SUPFAM" id="SSF48208">
    <property type="entry name" value="Six-hairpin glycosidases"/>
    <property type="match status" value="1"/>
</dbReference>
<dbReference type="Gene3D" id="1.50.10.10">
    <property type="match status" value="1"/>
</dbReference>
<organism evidence="3 4">
    <name type="scientific">Pseudomonas typographi</name>
    <dbReference type="NCBI Taxonomy" id="2715964"/>
    <lineage>
        <taxon>Bacteria</taxon>
        <taxon>Pseudomonadati</taxon>
        <taxon>Pseudomonadota</taxon>
        <taxon>Gammaproteobacteria</taxon>
        <taxon>Pseudomonadales</taxon>
        <taxon>Pseudomonadaceae</taxon>
        <taxon>Pseudomonas</taxon>
    </lineage>
</organism>
<gene>
    <name evidence="3" type="ORF">HAQ05_15835</name>
</gene>
<protein>
    <submittedName>
        <fullName evidence="3">AGE family epimerase/isomerase</fullName>
    </submittedName>
</protein>
<keyword evidence="2" id="KW-0413">Isomerase</keyword>
<evidence type="ECO:0000313" key="3">
    <source>
        <dbReference type="EMBL" id="MBD1600167.1"/>
    </source>
</evidence>
<keyword evidence="4" id="KW-1185">Reference proteome</keyword>
<comment type="caution">
    <text evidence="3">The sequence shown here is derived from an EMBL/GenBank/DDBJ whole genome shotgun (WGS) entry which is preliminary data.</text>
</comment>